<dbReference type="Proteomes" id="UP001237642">
    <property type="component" value="Unassembled WGS sequence"/>
</dbReference>
<feature type="signal peptide" evidence="2">
    <location>
        <begin position="1"/>
        <end position="26"/>
    </location>
</feature>
<reference evidence="3" key="1">
    <citation type="submission" date="2023-02" db="EMBL/GenBank/DDBJ databases">
        <title>Genome of toxic invasive species Heracleum sosnowskyi carries increased number of genes despite the absence of recent whole-genome duplications.</title>
        <authorList>
            <person name="Schelkunov M."/>
            <person name="Shtratnikova V."/>
            <person name="Makarenko M."/>
            <person name="Klepikova A."/>
            <person name="Omelchenko D."/>
            <person name="Novikova G."/>
            <person name="Obukhova E."/>
            <person name="Bogdanov V."/>
            <person name="Penin A."/>
            <person name="Logacheva M."/>
        </authorList>
    </citation>
    <scope>NUCLEOTIDE SEQUENCE</scope>
    <source>
        <strain evidence="3">Hsosn_3</strain>
        <tissue evidence="3">Leaf</tissue>
    </source>
</reference>
<accession>A0AAD8M2L9</accession>
<dbReference type="AlphaFoldDB" id="A0AAD8M2L9"/>
<keyword evidence="1" id="KW-0472">Membrane</keyword>
<evidence type="ECO:0000256" key="1">
    <source>
        <dbReference type="SAM" id="Phobius"/>
    </source>
</evidence>
<keyword evidence="1" id="KW-0812">Transmembrane</keyword>
<comment type="caution">
    <text evidence="3">The sequence shown here is derived from an EMBL/GenBank/DDBJ whole genome shotgun (WGS) entry which is preliminary data.</text>
</comment>
<feature type="transmembrane region" description="Helical" evidence="1">
    <location>
        <begin position="42"/>
        <end position="66"/>
    </location>
</feature>
<gene>
    <name evidence="3" type="ORF">POM88_050498</name>
</gene>
<keyword evidence="2" id="KW-0732">Signal</keyword>
<keyword evidence="1" id="KW-1133">Transmembrane helix</keyword>
<evidence type="ECO:0000256" key="2">
    <source>
        <dbReference type="SAM" id="SignalP"/>
    </source>
</evidence>
<protein>
    <submittedName>
        <fullName evidence="3">Zinc transporter 2</fullName>
    </submittedName>
</protein>
<organism evidence="3 4">
    <name type="scientific">Heracleum sosnowskyi</name>
    <dbReference type="NCBI Taxonomy" id="360622"/>
    <lineage>
        <taxon>Eukaryota</taxon>
        <taxon>Viridiplantae</taxon>
        <taxon>Streptophyta</taxon>
        <taxon>Embryophyta</taxon>
        <taxon>Tracheophyta</taxon>
        <taxon>Spermatophyta</taxon>
        <taxon>Magnoliopsida</taxon>
        <taxon>eudicotyledons</taxon>
        <taxon>Gunneridae</taxon>
        <taxon>Pentapetalae</taxon>
        <taxon>asterids</taxon>
        <taxon>campanulids</taxon>
        <taxon>Apiales</taxon>
        <taxon>Apiaceae</taxon>
        <taxon>Apioideae</taxon>
        <taxon>apioid superclade</taxon>
        <taxon>Tordylieae</taxon>
        <taxon>Tordyliinae</taxon>
        <taxon>Heracleum</taxon>
    </lineage>
</organism>
<dbReference type="EMBL" id="JAUIZM010000011">
    <property type="protein sequence ID" value="KAK1357242.1"/>
    <property type="molecule type" value="Genomic_DNA"/>
</dbReference>
<keyword evidence="4" id="KW-1185">Reference proteome</keyword>
<evidence type="ECO:0000313" key="3">
    <source>
        <dbReference type="EMBL" id="KAK1357242.1"/>
    </source>
</evidence>
<proteinExistence type="predicted"/>
<name>A0AAD8M2L9_9APIA</name>
<feature type="chain" id="PRO_5042208521" evidence="2">
    <location>
        <begin position="27"/>
        <end position="118"/>
    </location>
</feature>
<sequence>MASLKSSTSLLAALICFLHQFSMIKAHYEDEGLNVDLSERSLIVVKIWCLVIIFLVSFACGLIPLLFRSKSNVLVTGNAFAGGVFLAISMHFLEDSANVSDDFTEGSSFLPFLFVLIH</sequence>
<reference evidence="3" key="2">
    <citation type="submission" date="2023-05" db="EMBL/GenBank/DDBJ databases">
        <authorList>
            <person name="Schelkunov M.I."/>
        </authorList>
    </citation>
    <scope>NUCLEOTIDE SEQUENCE</scope>
    <source>
        <strain evidence="3">Hsosn_3</strain>
        <tissue evidence="3">Leaf</tissue>
    </source>
</reference>
<evidence type="ECO:0000313" key="4">
    <source>
        <dbReference type="Proteomes" id="UP001237642"/>
    </source>
</evidence>
<feature type="transmembrane region" description="Helical" evidence="1">
    <location>
        <begin position="73"/>
        <end position="93"/>
    </location>
</feature>